<sequence length="312" mass="32998">MATQPYSLDNLHQRPLSPIKKSHFASPPSPPPHSTTRPLSPFQAARLTAARPPRASSRNNNAAYYNVIVGSESVEDQQLKSDHRIVETLQQIDRPLQRQQPFHQTTTTASSITSNNARSPSLGRRNGGVRMDRGHASSSSSSNSVKSPPIINTVTTNIAIDEISAQPSSFVVPAGYARKNSTAAPAAEFLANRSPSRGRRGGGGGGGVGGGGGNYDDSIPTEAFPNRSPSRGRRGGAGGIAMDRGPSGHQNNTTSITGGGDLLPVIRPPRSLSRGPRSSRSRERQVVLEFSADMMFKEPVVVGVVGDDTSSF</sequence>
<gene>
    <name evidence="2" type="ORF">HK100_008417</name>
</gene>
<name>A0AAD5XBJ1_9FUNG</name>
<feature type="compositionally biased region" description="Gly residues" evidence="1">
    <location>
        <begin position="201"/>
        <end position="214"/>
    </location>
</feature>
<evidence type="ECO:0000313" key="2">
    <source>
        <dbReference type="EMBL" id="KAJ3087289.1"/>
    </source>
</evidence>
<feature type="compositionally biased region" description="Low complexity" evidence="1">
    <location>
        <begin position="268"/>
        <end position="278"/>
    </location>
</feature>
<dbReference type="AlphaFoldDB" id="A0AAD5XBJ1"/>
<evidence type="ECO:0000256" key="1">
    <source>
        <dbReference type="SAM" id="MobiDB-lite"/>
    </source>
</evidence>
<dbReference type="Proteomes" id="UP001211907">
    <property type="component" value="Unassembled WGS sequence"/>
</dbReference>
<organism evidence="2 3">
    <name type="scientific">Physocladia obscura</name>
    <dbReference type="NCBI Taxonomy" id="109957"/>
    <lineage>
        <taxon>Eukaryota</taxon>
        <taxon>Fungi</taxon>
        <taxon>Fungi incertae sedis</taxon>
        <taxon>Chytridiomycota</taxon>
        <taxon>Chytridiomycota incertae sedis</taxon>
        <taxon>Chytridiomycetes</taxon>
        <taxon>Chytridiales</taxon>
        <taxon>Chytriomycetaceae</taxon>
        <taxon>Physocladia</taxon>
    </lineage>
</organism>
<feature type="region of interest" description="Disordered" evidence="1">
    <location>
        <begin position="92"/>
        <end position="149"/>
    </location>
</feature>
<comment type="caution">
    <text evidence="2">The sequence shown here is derived from an EMBL/GenBank/DDBJ whole genome shotgun (WGS) entry which is preliminary data.</text>
</comment>
<keyword evidence="3" id="KW-1185">Reference proteome</keyword>
<accession>A0AAD5XBJ1</accession>
<reference evidence="2" key="1">
    <citation type="submission" date="2020-05" db="EMBL/GenBank/DDBJ databases">
        <title>Phylogenomic resolution of chytrid fungi.</title>
        <authorList>
            <person name="Stajich J.E."/>
            <person name="Amses K."/>
            <person name="Simmons R."/>
            <person name="Seto K."/>
            <person name="Myers J."/>
            <person name="Bonds A."/>
            <person name="Quandt C.A."/>
            <person name="Barry K."/>
            <person name="Liu P."/>
            <person name="Grigoriev I."/>
            <person name="Longcore J.E."/>
            <person name="James T.Y."/>
        </authorList>
    </citation>
    <scope>NUCLEOTIDE SEQUENCE</scope>
    <source>
        <strain evidence="2">JEL0513</strain>
    </source>
</reference>
<feature type="compositionally biased region" description="Low complexity" evidence="1">
    <location>
        <begin position="105"/>
        <end position="119"/>
    </location>
</feature>
<dbReference type="EMBL" id="JADGJH010004090">
    <property type="protein sequence ID" value="KAJ3087289.1"/>
    <property type="molecule type" value="Genomic_DNA"/>
</dbReference>
<feature type="compositionally biased region" description="Low complexity" evidence="1">
    <location>
        <begin position="137"/>
        <end position="147"/>
    </location>
</feature>
<protein>
    <submittedName>
        <fullName evidence="2">Uncharacterized protein</fullName>
    </submittedName>
</protein>
<feature type="region of interest" description="Disordered" evidence="1">
    <location>
        <begin position="1"/>
        <end position="40"/>
    </location>
</feature>
<proteinExistence type="predicted"/>
<feature type="region of interest" description="Disordered" evidence="1">
    <location>
        <begin position="189"/>
        <end position="283"/>
    </location>
</feature>
<evidence type="ECO:0000313" key="3">
    <source>
        <dbReference type="Proteomes" id="UP001211907"/>
    </source>
</evidence>